<feature type="region of interest" description="Disordered" evidence="1">
    <location>
        <begin position="1"/>
        <end position="25"/>
    </location>
</feature>
<proteinExistence type="predicted"/>
<feature type="compositionally biased region" description="Acidic residues" evidence="1">
    <location>
        <begin position="303"/>
        <end position="312"/>
    </location>
</feature>
<feature type="region of interest" description="Disordered" evidence="1">
    <location>
        <begin position="433"/>
        <end position="476"/>
    </location>
</feature>
<sequence length="600" mass="66741">MEDDADTSSASDVQENDDAGSDSSYDYKDVRKQLKVLKKKRSETWKMNGLDTILNDIQLNLSAEIVHDWMNKNKQGSNTQVVVGRESHITTQDGDSTMNLSCASNLTIVNGVDQKGISSENRSNYEMSSGNQKIVVHQVAKTILTTVTEITTEGHGSANHALSLGSFPGFNVQSSPLFPSFQGFKIPNPVYQQRFVSFNLPAIKDSACHKKNENMNAKHDKENVSKEHNFIHRKSSRLLPKETQKVAPKANVKESAHRKNPKKQHQRKKSCSDDEKDPHASRSCRTSKRKPPVRRGTRRIIEDTDSSSDDEATFQTKQKSLVDKSVRKANGLTEAKDTGEVDATFSSQQQAKALDIPCSFTTNNNTSANAAKLDAEFTTIISSSSGESDDPAHKQKNVLADCKAAKPDDKLAILTNSNSTKYFKPVTNIIKPSTRQQTKSIAPSNASDGKTSEQKANKLPVEASVRDSKPTSEPVQPEKYILPEYLQKQLSKHDRCGYKIEGIVIYTPKNCQASAVDTSLAQREKIEVTKRDLDLSAVSETRWKNFDGFRKFIHPDSTLVYYVTDSEASVSEDDGDDDDDDDDPITSFHPLVVYEYKHRA</sequence>
<feature type="compositionally biased region" description="Basic residues" evidence="1">
    <location>
        <begin position="285"/>
        <end position="298"/>
    </location>
</feature>
<feature type="region of interest" description="Disordered" evidence="1">
    <location>
        <begin position="568"/>
        <end position="588"/>
    </location>
</feature>
<dbReference type="EMBL" id="ATLV01015013">
    <property type="status" value="NOT_ANNOTATED_CDS"/>
    <property type="molecule type" value="Genomic_DNA"/>
</dbReference>
<name>A0A084VPM6_ANOSI</name>
<dbReference type="Proteomes" id="UP000030765">
    <property type="component" value="Unassembled WGS sequence"/>
</dbReference>
<evidence type="ECO:0000256" key="1">
    <source>
        <dbReference type="SAM" id="MobiDB-lite"/>
    </source>
</evidence>
<evidence type="ECO:0000313" key="3">
    <source>
        <dbReference type="EnsemblMetazoa" id="ASIC007300-PA"/>
    </source>
</evidence>
<reference evidence="3" key="2">
    <citation type="submission" date="2020-05" db="UniProtKB">
        <authorList>
            <consortium name="EnsemblMetazoa"/>
        </authorList>
    </citation>
    <scope>IDENTIFICATION</scope>
</reference>
<dbReference type="EnsemblMetazoa" id="ASIC007300-RA">
    <property type="protein sequence ID" value="ASIC007300-PA"/>
    <property type="gene ID" value="ASIC007300"/>
</dbReference>
<dbReference type="OrthoDB" id="7743332at2759"/>
<feature type="compositionally biased region" description="Basic and acidic residues" evidence="1">
    <location>
        <begin position="214"/>
        <end position="230"/>
    </location>
</feature>
<dbReference type="OMA" id="IKDSACH"/>
<feature type="region of interest" description="Disordered" evidence="1">
    <location>
        <begin position="214"/>
        <end position="316"/>
    </location>
</feature>
<reference evidence="2 4" key="1">
    <citation type="journal article" date="2014" name="BMC Genomics">
        <title>Genome sequence of Anopheles sinensis provides insight into genetics basis of mosquito competence for malaria parasites.</title>
        <authorList>
            <person name="Zhou D."/>
            <person name="Zhang D."/>
            <person name="Ding G."/>
            <person name="Shi L."/>
            <person name="Hou Q."/>
            <person name="Ye Y."/>
            <person name="Xu Y."/>
            <person name="Zhou H."/>
            <person name="Xiong C."/>
            <person name="Li S."/>
            <person name="Yu J."/>
            <person name="Hong S."/>
            <person name="Yu X."/>
            <person name="Zou P."/>
            <person name="Chen C."/>
            <person name="Chang X."/>
            <person name="Wang W."/>
            <person name="Lv Y."/>
            <person name="Sun Y."/>
            <person name="Ma L."/>
            <person name="Shen B."/>
            <person name="Zhu C."/>
        </authorList>
    </citation>
    <scope>NUCLEOTIDE SEQUENCE [LARGE SCALE GENOMIC DNA]</scope>
</reference>
<dbReference type="VEuPathDB" id="VectorBase:ASIC007300"/>
<dbReference type="AlphaFoldDB" id="A0A084VPM6"/>
<protein>
    <submittedName>
        <fullName evidence="2">AGAP009478-PA-like protein</fullName>
    </submittedName>
</protein>
<feature type="compositionally biased region" description="Basic and acidic residues" evidence="1">
    <location>
        <begin position="270"/>
        <end position="280"/>
    </location>
</feature>
<accession>A0A084VPM6</accession>
<feature type="compositionally biased region" description="Polar residues" evidence="1">
    <location>
        <begin position="433"/>
        <end position="449"/>
    </location>
</feature>
<dbReference type="EMBL" id="KE524999">
    <property type="protein sequence ID" value="KFB39920.1"/>
    <property type="molecule type" value="Genomic_DNA"/>
</dbReference>
<evidence type="ECO:0000313" key="2">
    <source>
        <dbReference type="EMBL" id="KFB39920.1"/>
    </source>
</evidence>
<keyword evidence="4" id="KW-1185">Reference proteome</keyword>
<gene>
    <name evidence="2" type="ORF">ZHAS_00007300</name>
</gene>
<feature type="compositionally biased region" description="Basic residues" evidence="1">
    <location>
        <begin position="258"/>
        <end position="269"/>
    </location>
</feature>
<feature type="compositionally biased region" description="Acidic residues" evidence="1">
    <location>
        <begin position="570"/>
        <end position="584"/>
    </location>
</feature>
<organism evidence="2">
    <name type="scientific">Anopheles sinensis</name>
    <name type="common">Mosquito</name>
    <dbReference type="NCBI Taxonomy" id="74873"/>
    <lineage>
        <taxon>Eukaryota</taxon>
        <taxon>Metazoa</taxon>
        <taxon>Ecdysozoa</taxon>
        <taxon>Arthropoda</taxon>
        <taxon>Hexapoda</taxon>
        <taxon>Insecta</taxon>
        <taxon>Pterygota</taxon>
        <taxon>Neoptera</taxon>
        <taxon>Endopterygota</taxon>
        <taxon>Diptera</taxon>
        <taxon>Nematocera</taxon>
        <taxon>Culicoidea</taxon>
        <taxon>Culicidae</taxon>
        <taxon>Anophelinae</taxon>
        <taxon>Anopheles</taxon>
    </lineage>
</organism>
<evidence type="ECO:0000313" key="4">
    <source>
        <dbReference type="Proteomes" id="UP000030765"/>
    </source>
</evidence>